<proteinExistence type="predicted"/>
<dbReference type="Proteomes" id="UP000821837">
    <property type="component" value="Chromosome 11"/>
</dbReference>
<evidence type="ECO:0000313" key="2">
    <source>
        <dbReference type="EMBL" id="KAH7971968.1"/>
    </source>
</evidence>
<feature type="region of interest" description="Disordered" evidence="1">
    <location>
        <begin position="613"/>
        <end position="651"/>
    </location>
</feature>
<dbReference type="VEuPathDB" id="VectorBase:RSAN_054359"/>
<dbReference type="Gene3D" id="1.10.10.60">
    <property type="entry name" value="Homeodomain-like"/>
    <property type="match status" value="1"/>
</dbReference>
<reference evidence="2" key="2">
    <citation type="submission" date="2021-09" db="EMBL/GenBank/DDBJ databases">
        <authorList>
            <person name="Jia N."/>
            <person name="Wang J."/>
            <person name="Shi W."/>
            <person name="Du L."/>
            <person name="Sun Y."/>
            <person name="Zhan W."/>
            <person name="Jiang J."/>
            <person name="Wang Q."/>
            <person name="Zhang B."/>
            <person name="Ji P."/>
            <person name="Sakyi L.B."/>
            <person name="Cui X."/>
            <person name="Yuan T."/>
            <person name="Jiang B."/>
            <person name="Yang W."/>
            <person name="Lam T.T.-Y."/>
            <person name="Chang Q."/>
            <person name="Ding S."/>
            <person name="Wang X."/>
            <person name="Zhu J."/>
            <person name="Ruan X."/>
            <person name="Zhao L."/>
            <person name="Wei J."/>
            <person name="Que T."/>
            <person name="Du C."/>
            <person name="Cheng J."/>
            <person name="Dai P."/>
            <person name="Han X."/>
            <person name="Huang E."/>
            <person name="Gao Y."/>
            <person name="Liu J."/>
            <person name="Shao H."/>
            <person name="Ye R."/>
            <person name="Li L."/>
            <person name="Wei W."/>
            <person name="Wang X."/>
            <person name="Wang C."/>
            <person name="Huo Q."/>
            <person name="Li W."/>
            <person name="Guo W."/>
            <person name="Chen H."/>
            <person name="Chen S."/>
            <person name="Zhou L."/>
            <person name="Zhou L."/>
            <person name="Ni X."/>
            <person name="Tian J."/>
            <person name="Zhou Y."/>
            <person name="Sheng Y."/>
            <person name="Liu T."/>
            <person name="Pan Y."/>
            <person name="Xia L."/>
            <person name="Li J."/>
            <person name="Zhao F."/>
            <person name="Cao W."/>
        </authorList>
    </citation>
    <scope>NUCLEOTIDE SEQUENCE</scope>
    <source>
        <strain evidence="2">Rsan-2018</strain>
        <tissue evidence="2">Larvae</tissue>
    </source>
</reference>
<evidence type="ECO:0000256" key="1">
    <source>
        <dbReference type="SAM" id="MobiDB-lite"/>
    </source>
</evidence>
<gene>
    <name evidence="2" type="ORF">HPB52_004499</name>
</gene>
<feature type="compositionally biased region" description="Basic and acidic residues" evidence="1">
    <location>
        <begin position="319"/>
        <end position="337"/>
    </location>
</feature>
<keyword evidence="3" id="KW-1185">Reference proteome</keyword>
<feature type="region of interest" description="Disordered" evidence="1">
    <location>
        <begin position="149"/>
        <end position="184"/>
    </location>
</feature>
<feature type="compositionally biased region" description="Basic and acidic residues" evidence="1">
    <location>
        <begin position="153"/>
        <end position="165"/>
    </location>
</feature>
<comment type="caution">
    <text evidence="2">The sequence shown here is derived from an EMBL/GenBank/DDBJ whole genome shotgun (WGS) entry which is preliminary data.</text>
</comment>
<protein>
    <submittedName>
        <fullName evidence="2">Uncharacterized protein</fullName>
    </submittedName>
</protein>
<feature type="region of interest" description="Disordered" evidence="1">
    <location>
        <begin position="561"/>
        <end position="580"/>
    </location>
</feature>
<evidence type="ECO:0000313" key="3">
    <source>
        <dbReference type="Proteomes" id="UP000821837"/>
    </source>
</evidence>
<dbReference type="VEuPathDB" id="VectorBase:RSAN_046553"/>
<feature type="compositionally biased region" description="Acidic residues" evidence="1">
    <location>
        <begin position="619"/>
        <end position="632"/>
    </location>
</feature>
<reference evidence="2" key="1">
    <citation type="journal article" date="2020" name="Cell">
        <title>Large-Scale Comparative Analyses of Tick Genomes Elucidate Their Genetic Diversity and Vector Capacities.</title>
        <authorList>
            <consortium name="Tick Genome and Microbiome Consortium (TIGMIC)"/>
            <person name="Jia N."/>
            <person name="Wang J."/>
            <person name="Shi W."/>
            <person name="Du L."/>
            <person name="Sun Y."/>
            <person name="Zhan W."/>
            <person name="Jiang J.F."/>
            <person name="Wang Q."/>
            <person name="Zhang B."/>
            <person name="Ji P."/>
            <person name="Bell-Sakyi L."/>
            <person name="Cui X.M."/>
            <person name="Yuan T.T."/>
            <person name="Jiang B.G."/>
            <person name="Yang W.F."/>
            <person name="Lam T.T."/>
            <person name="Chang Q.C."/>
            <person name="Ding S.J."/>
            <person name="Wang X.J."/>
            <person name="Zhu J.G."/>
            <person name="Ruan X.D."/>
            <person name="Zhao L."/>
            <person name="Wei J.T."/>
            <person name="Ye R.Z."/>
            <person name="Que T.C."/>
            <person name="Du C.H."/>
            <person name="Zhou Y.H."/>
            <person name="Cheng J.X."/>
            <person name="Dai P.F."/>
            <person name="Guo W.B."/>
            <person name="Han X.H."/>
            <person name="Huang E.J."/>
            <person name="Li L.F."/>
            <person name="Wei W."/>
            <person name="Gao Y.C."/>
            <person name="Liu J.Z."/>
            <person name="Shao H.Z."/>
            <person name="Wang X."/>
            <person name="Wang C.C."/>
            <person name="Yang T.C."/>
            <person name="Huo Q.B."/>
            <person name="Li W."/>
            <person name="Chen H.Y."/>
            <person name="Chen S.E."/>
            <person name="Zhou L.G."/>
            <person name="Ni X.B."/>
            <person name="Tian J.H."/>
            <person name="Sheng Y."/>
            <person name="Liu T."/>
            <person name="Pan Y.S."/>
            <person name="Xia L.Y."/>
            <person name="Li J."/>
            <person name="Zhao F."/>
            <person name="Cao W.C."/>
        </authorList>
    </citation>
    <scope>NUCLEOTIDE SEQUENCE</scope>
    <source>
        <strain evidence="2">Rsan-2018</strain>
    </source>
</reference>
<feature type="compositionally biased region" description="Low complexity" evidence="1">
    <location>
        <begin position="636"/>
        <end position="651"/>
    </location>
</feature>
<feature type="region of interest" description="Disordered" evidence="1">
    <location>
        <begin position="298"/>
        <end position="368"/>
    </location>
</feature>
<accession>A0A9D4QC27</accession>
<dbReference type="AlphaFoldDB" id="A0A9D4QC27"/>
<sequence length="651" mass="71629">MRQAFPLTAPSGRVPGRPPLSPSLPDLWHFAAFGQRCHLDRSIWGNLLPFWELTLQNCHPKEPGTVYTDKERRLLCALRGVPEIHCSTHLTSDLHAEHAAAGWALRRLPTNIEEVLVLRTLRPDLLAHPQVARDDVILDMDAKTMCGGRLGATRKDNPRVRRADARGTTVRFKKHSPAGGMERPLASADGIKAAASLCGDKGEREDARLFLMYQEVHGEAATPSFRRRRTSDHRTVRLWLVGHLRSNRRQLPRRTPVDLPGLEPPFHRMGGRLEQRHEGLVTARMLAACFSRRDIQSDLQDSPPDWMETSSPVSLGLASRDRQGGKRRERMDEKTFRNELPVPSNSSPSQRRGLRPPAWTHGNQRNGSHPKLEEALNLWLSATVAKKIPVSGDLLKLKAETFALRMGITGWNGKSYVVDVLSAISILSDAWKAVTQETIRNCFRHAGFVNTEIGDEDSATDLDPLVESPPTAAADILDDLRASGVDVGAVDVPPSCGQTKEGRLKADKAKQLQEALDAEQQTVAKETRVYTRNADCGSHRNHGFEDMEASRRNMDRNIAERIQMPNRRPSTSGGAQRDAAGVAAEGCGPFYNMDATPTATPCVQPVNSFNDTPVTTDALDLDELPSAEDEGAVLETTSTASPGPASSTNAK</sequence>
<dbReference type="EMBL" id="JABSTV010001247">
    <property type="protein sequence ID" value="KAH7971968.1"/>
    <property type="molecule type" value="Genomic_DNA"/>
</dbReference>
<name>A0A9D4QC27_RHISA</name>
<organism evidence="2 3">
    <name type="scientific">Rhipicephalus sanguineus</name>
    <name type="common">Brown dog tick</name>
    <name type="synonym">Ixodes sanguineus</name>
    <dbReference type="NCBI Taxonomy" id="34632"/>
    <lineage>
        <taxon>Eukaryota</taxon>
        <taxon>Metazoa</taxon>
        <taxon>Ecdysozoa</taxon>
        <taxon>Arthropoda</taxon>
        <taxon>Chelicerata</taxon>
        <taxon>Arachnida</taxon>
        <taxon>Acari</taxon>
        <taxon>Parasitiformes</taxon>
        <taxon>Ixodida</taxon>
        <taxon>Ixodoidea</taxon>
        <taxon>Ixodidae</taxon>
        <taxon>Rhipicephalinae</taxon>
        <taxon>Rhipicephalus</taxon>
        <taxon>Rhipicephalus</taxon>
    </lineage>
</organism>